<comment type="caution">
    <text evidence="6">The sequence shown here is derived from an EMBL/GenBank/DDBJ whole genome shotgun (WGS) entry which is preliminary data.</text>
</comment>
<dbReference type="NCBIfam" id="TIGR03696">
    <property type="entry name" value="Rhs_assc_core"/>
    <property type="match status" value="1"/>
</dbReference>
<dbReference type="Pfam" id="PF20148">
    <property type="entry name" value="DUF6531"/>
    <property type="match status" value="1"/>
</dbReference>
<protein>
    <recommendedName>
        <fullName evidence="8">RHS repeat-associated core domain-containing protein</fullName>
    </recommendedName>
</protein>
<proteinExistence type="predicted"/>
<feature type="signal peptide" evidence="3">
    <location>
        <begin position="1"/>
        <end position="21"/>
    </location>
</feature>
<evidence type="ECO:0000256" key="2">
    <source>
        <dbReference type="SAM" id="MobiDB-lite"/>
    </source>
</evidence>
<dbReference type="EMBL" id="BAABRI010000019">
    <property type="protein sequence ID" value="GAA5483943.1"/>
    <property type="molecule type" value="Genomic_DNA"/>
</dbReference>
<dbReference type="CDD" id="cd20745">
    <property type="entry name" value="FIX_RhsA_AHH_HNH-like"/>
    <property type="match status" value="1"/>
</dbReference>
<keyword evidence="7" id="KW-1185">Reference proteome</keyword>
<name>A0ABP9UQW7_9BACT</name>
<feature type="chain" id="PRO_5045746488" description="RHS repeat-associated core domain-containing protein" evidence="3">
    <location>
        <begin position="22"/>
        <end position="2099"/>
    </location>
</feature>
<dbReference type="InterPro" id="IPR031325">
    <property type="entry name" value="RHS_repeat"/>
</dbReference>
<feature type="region of interest" description="Disordered" evidence="2">
    <location>
        <begin position="1507"/>
        <end position="1526"/>
    </location>
</feature>
<evidence type="ECO:0000259" key="5">
    <source>
        <dbReference type="Pfam" id="PF25023"/>
    </source>
</evidence>
<accession>A0ABP9UQW7</accession>
<evidence type="ECO:0008006" key="8">
    <source>
        <dbReference type="Google" id="ProtNLM"/>
    </source>
</evidence>
<dbReference type="InterPro" id="IPR050708">
    <property type="entry name" value="T6SS_VgrG/RHS"/>
</dbReference>
<feature type="domain" description="DUF6531" evidence="4">
    <location>
        <begin position="735"/>
        <end position="793"/>
    </location>
</feature>
<evidence type="ECO:0000313" key="7">
    <source>
        <dbReference type="Proteomes" id="UP001476282"/>
    </source>
</evidence>
<feature type="domain" description="Teneurin-like YD-shell" evidence="5">
    <location>
        <begin position="1663"/>
        <end position="1873"/>
    </location>
</feature>
<dbReference type="InterPro" id="IPR022385">
    <property type="entry name" value="Rhs_assc_core"/>
</dbReference>
<dbReference type="InterPro" id="IPR006530">
    <property type="entry name" value="YD"/>
</dbReference>
<dbReference type="NCBIfam" id="TIGR01643">
    <property type="entry name" value="YD_repeat_2x"/>
    <property type="match status" value="2"/>
</dbReference>
<keyword evidence="1" id="KW-0677">Repeat</keyword>
<sequence>MLLRLFSSLIMAALCLGSVSADEPENPLWSLVEMEDSAPPAIGPEDEVPLENPEDPPMQAMSLSVPAAVEAEIVELAETLGNDPVRIFNYVRNEIDYDHYFGLRKGSVLTLLEGSGNDFDQCELLADLLRAAGYTDIRYLIRGQRISFSDFKDWIGFAAEPFPGKTYFQAYGRNITDDYHSGQDNGVGDLVAKQATFCGSAIASGGSRSSVGGAAVWYPDFPTKATVVWDRMSLSVNVGGTRYELDPSYKTYEKIPSLDLLAAAGYVRDDIIAAAGGGTNVDYAQGLDDAAIRSFMANLTHDLLDEIAENYPGLSVRELVGGRRIIKHDITSLNDAFPLPRVWFGTNIDETFIPDNYKSKIRFQAGSMDHTENMADLKGRKVSLTFSGNTVELRLDDADPVATASISAAQFNMTLTASHPGGQGNMSESKVYQKNNNFAYAILYGFSPSGKLLQKRYEQLASYKADGKADDSREVRTELLNIMGATWLYQTHLAESILAAKNDMVGCSIHRFGRMGQEQGFYVDVGLQRTYMRPDDGDLSTGRMDNVFHLGSLYASAMEHGIIEQMQPGTSAVSTVNIIRTANAITNNTNKRIYLAHAGNWTAVRAQLNSGGYPAAKLDDFANYFNPSHANYAPETKLLLPRSYSVRPKLPNGNNGNWIGSGWVIRKDDEAGMIISGGYSGGYSYWGGGGNNYVSSPPIYTGSYYNPTYSYTPSYSYSSSYVPPSFSTPSFFGSDPVNMATGSFEYSHTDMETGIEAAPRGLGFTRNYSSARATEERQNIGYGWSHSLHIRAAKRTASEESLGLGTVQQAASFLTSMMVASDLYRSDASVQEWGTTALIVGWYLDQLNNNAVSVTIGGNTVQFIKQPDGTYQPPAGSTMSLEIVSNNIRVSQRHGNTMFFQDTQSSDDESQRIQKIADPDGKEMTFVYHNDDRINYVQDCYGRRYTFGYTGTRITSITDSTNTGATRSVGFRFDGEGNLDRVTDPEGKFYYFDYEVPGDPGGTVAADHRIVRMRNHDGNAITQNVYDPLGRVTEQFLHGDTNKTWKLRYTGTENTEENPEGGVTTYFYDERGRSIGKRDPSGVTESWAYDGQDQIVEKTTGSGETTIYHYDARHNLTQIDHPRGGGSTQMFYDSLDRLDLVIDPDLKETDYVYNSGNTKARPDQIIDPEGTTSYQYKTSGAAIGRVWKVTDNDNLLTEYEYDSYGHPDWIKAPGGFQTQYTYTARGDLLDTTDPNLVVTSYEYNARRQVTKITSDDGGANESVEDFAYNNQGLLERKTEAADNGGQRFATRYEYSPTEKQRFVRTSDNDGEGPNDPYTEIAYDGRDWQSQSLDPASRLTIFTPQANGQPWKTTIPLSREKIQLQDGDGRPTGGVVPGSSGTRSSSIVYDVAPSGYPRTVTTTADNLSVNEVQDRRGNPRFYTNRKTNVWEFRYDGLGRRTHVITPLDAAASRAQVTEYSHRGTVKKFTEPSGQVSNFTYDPTSGRLTGVTDGVGTISHTAYDNNGNLLTTTETRTGTPGTKTTTRTYDRQDRLKSRTDENSQTIGYRYYPSGKLWKIIYPGGSESGTGHVEYTWWQSGQLKDVIDKLDSTSSPRTTSYFWNKDGRLAKVQRDNGTIREVKYDAAGRPDVIEEYGPDMKLIFVHKYGFYPSDEMAWRYTLPAKRTSGNDPPAMLAMTYNADNQLATWGGQTIIHDADGNMTTGPAPDGSSLASYSYDTRNRLVSALGTTYTYDADGQRVGMVNGADTTTFVTDVSSRLSKLLVRTKNGVSTRYVWGLGLLYEVNGSGGSATTVSYHHDATGSTIALSDDTGKVIERIGYTPWGQINHRANLGGTPHDTPFLFTGFFGNQTDGNGLLYMRARYYHPQLGRFLNADPAQEGMNWYGYAGGNPIGMVDPMGLGIESVLDSVQTVLSFLGMTPVFGAVFDVVNAGISIGRGNYVDAAMNLASAIPGIGDFAMGAKLIGGGAASYASLSLIGARWVDNAATLGKYEVGAYNVLRKGAATGLDAHHVGQKAVMSKLIPGYNAYTAPSILVPSLGHTVGSGVVSRTTTGFTSARQVVARDIRELRRVYPDIPNTQLKTLIDLNKSMYPSAFQKIATP</sequence>
<dbReference type="Proteomes" id="UP001476282">
    <property type="component" value="Unassembled WGS sequence"/>
</dbReference>
<evidence type="ECO:0000256" key="1">
    <source>
        <dbReference type="ARBA" id="ARBA00022737"/>
    </source>
</evidence>
<feature type="compositionally biased region" description="Low complexity" evidence="2">
    <location>
        <begin position="1509"/>
        <end position="1525"/>
    </location>
</feature>
<keyword evidence="3" id="KW-0732">Signal</keyword>
<dbReference type="Pfam" id="PF25023">
    <property type="entry name" value="TEN_YD-shell"/>
    <property type="match status" value="1"/>
</dbReference>
<dbReference type="PANTHER" id="PTHR32305:SF15">
    <property type="entry name" value="PROTEIN RHSA-RELATED"/>
    <property type="match status" value="1"/>
</dbReference>
<dbReference type="PANTHER" id="PTHR32305">
    <property type="match status" value="1"/>
</dbReference>
<dbReference type="InterPro" id="IPR056823">
    <property type="entry name" value="TEN-like_YD-shell"/>
</dbReference>
<dbReference type="Pfam" id="PF05593">
    <property type="entry name" value="RHS_repeat"/>
    <property type="match status" value="1"/>
</dbReference>
<evidence type="ECO:0000256" key="3">
    <source>
        <dbReference type="SAM" id="SignalP"/>
    </source>
</evidence>
<reference evidence="6 7" key="1">
    <citation type="submission" date="2024-02" db="EMBL/GenBank/DDBJ databases">
        <title>Haloferula sargassicola NBRC 104335.</title>
        <authorList>
            <person name="Ichikawa N."/>
            <person name="Katano-Makiyama Y."/>
            <person name="Hidaka K."/>
        </authorList>
    </citation>
    <scope>NUCLEOTIDE SEQUENCE [LARGE SCALE GENOMIC DNA]</scope>
    <source>
        <strain evidence="6 7">NBRC 104335</strain>
    </source>
</reference>
<evidence type="ECO:0000313" key="6">
    <source>
        <dbReference type="EMBL" id="GAA5483943.1"/>
    </source>
</evidence>
<gene>
    <name evidence="6" type="ORF">Hsar01_03180</name>
</gene>
<dbReference type="InterPro" id="IPR045351">
    <property type="entry name" value="DUF6531"/>
</dbReference>
<feature type="region of interest" description="Disordered" evidence="2">
    <location>
        <begin position="1363"/>
        <end position="1383"/>
    </location>
</feature>
<dbReference type="Gene3D" id="2.180.10.10">
    <property type="entry name" value="RHS repeat-associated core"/>
    <property type="match status" value="2"/>
</dbReference>
<dbReference type="RefSeq" id="WP_353568044.1">
    <property type="nucleotide sequence ID" value="NZ_BAABRI010000019.1"/>
</dbReference>
<organism evidence="6 7">
    <name type="scientific">Haloferula sargassicola</name>
    <dbReference type="NCBI Taxonomy" id="490096"/>
    <lineage>
        <taxon>Bacteria</taxon>
        <taxon>Pseudomonadati</taxon>
        <taxon>Verrucomicrobiota</taxon>
        <taxon>Verrucomicrobiia</taxon>
        <taxon>Verrucomicrobiales</taxon>
        <taxon>Verrucomicrobiaceae</taxon>
        <taxon>Haloferula</taxon>
    </lineage>
</organism>
<evidence type="ECO:0000259" key="4">
    <source>
        <dbReference type="Pfam" id="PF20148"/>
    </source>
</evidence>